<organism evidence="3 4">
    <name type="scientific">Legionella jamestowniensis</name>
    <dbReference type="NCBI Taxonomy" id="455"/>
    <lineage>
        <taxon>Bacteria</taxon>
        <taxon>Pseudomonadati</taxon>
        <taxon>Pseudomonadota</taxon>
        <taxon>Gammaproteobacteria</taxon>
        <taxon>Legionellales</taxon>
        <taxon>Legionellaceae</taxon>
        <taxon>Legionella</taxon>
    </lineage>
</organism>
<dbReference type="InterPro" id="IPR002514">
    <property type="entry name" value="Transposase_8"/>
</dbReference>
<comment type="caution">
    <text evidence="3">The sequence shown here is derived from an EMBL/GenBank/DDBJ whole genome shotgun (WGS) entry which is preliminary data.</text>
</comment>
<protein>
    <submittedName>
        <fullName evidence="3">Transposase</fullName>
    </submittedName>
</protein>
<feature type="coiled-coil region" evidence="2">
    <location>
        <begin position="61"/>
        <end position="88"/>
    </location>
</feature>
<sequence length="97" mass="11298">MSNRRKFSQEFKLDAISLVKEQGYSRAEAVRSLSINANMLGRWIKEYDADQGDAFRGNGKLTAEQLELRQLREENRRLKMEKEILKKAAAFFAQETK</sequence>
<dbReference type="InterPro" id="IPR009057">
    <property type="entry name" value="Homeodomain-like_sf"/>
</dbReference>
<evidence type="ECO:0000313" key="4">
    <source>
        <dbReference type="Proteomes" id="UP000093336"/>
    </source>
</evidence>
<reference evidence="3 4" key="1">
    <citation type="submission" date="2016-05" db="EMBL/GenBank/DDBJ databases">
        <authorList>
            <person name="Prochazka B."/>
            <person name="Indra A."/>
            <person name="Hasenberger P."/>
            <person name="Blaschitz M."/>
            <person name="Wagner L."/>
            <person name="Wewalka G."/>
            <person name="Sorschag S."/>
            <person name="Schmid D."/>
            <person name="Ruppitsch W."/>
        </authorList>
    </citation>
    <scope>NUCLEOTIDE SEQUENCE [LARGE SCALE GENOMIC DNA]</scope>
    <source>
        <strain evidence="3 4">974010_12</strain>
    </source>
</reference>
<gene>
    <name evidence="3" type="ORF">A8135_07825</name>
</gene>
<dbReference type="PANTHER" id="PTHR33215:SF13">
    <property type="entry name" value="PROTEIN DISTAL ANTENNA"/>
    <property type="match status" value="1"/>
</dbReference>
<accession>A0ABX2Y1M8</accession>
<name>A0ABX2Y1M8_9GAMM</name>
<dbReference type="Pfam" id="PF01527">
    <property type="entry name" value="HTH_Tnp_1"/>
    <property type="match status" value="1"/>
</dbReference>
<evidence type="ECO:0000256" key="2">
    <source>
        <dbReference type="SAM" id="Coils"/>
    </source>
</evidence>
<dbReference type="Gene3D" id="1.10.10.60">
    <property type="entry name" value="Homeodomain-like"/>
    <property type="match status" value="1"/>
</dbReference>
<comment type="similarity">
    <text evidence="1">Belongs to the transposase 8 family.</text>
</comment>
<evidence type="ECO:0000313" key="3">
    <source>
        <dbReference type="EMBL" id="OCH99151.1"/>
    </source>
</evidence>
<keyword evidence="2" id="KW-0175">Coiled coil</keyword>
<dbReference type="PANTHER" id="PTHR33215">
    <property type="entry name" value="PROTEIN DISTAL ANTENNA"/>
    <property type="match status" value="1"/>
</dbReference>
<evidence type="ECO:0000256" key="1">
    <source>
        <dbReference type="ARBA" id="ARBA00009964"/>
    </source>
</evidence>
<dbReference type="EMBL" id="LYOZ01000002">
    <property type="protein sequence ID" value="OCH99151.1"/>
    <property type="molecule type" value="Genomic_DNA"/>
</dbReference>
<proteinExistence type="inferred from homology"/>
<dbReference type="InterPro" id="IPR051839">
    <property type="entry name" value="RD_transcriptional_regulator"/>
</dbReference>
<dbReference type="Proteomes" id="UP000093336">
    <property type="component" value="Unassembled WGS sequence"/>
</dbReference>
<keyword evidence="4" id="KW-1185">Reference proteome</keyword>
<dbReference type="SUPFAM" id="SSF46689">
    <property type="entry name" value="Homeodomain-like"/>
    <property type="match status" value="1"/>
</dbReference>